<feature type="transmembrane region" description="Helical" evidence="2">
    <location>
        <begin position="248"/>
        <end position="271"/>
    </location>
</feature>
<evidence type="ECO:0000256" key="2">
    <source>
        <dbReference type="SAM" id="Phobius"/>
    </source>
</evidence>
<keyword evidence="2" id="KW-0472">Membrane</keyword>
<dbReference type="AlphaFoldDB" id="A0A7S3M5U6"/>
<feature type="transmembrane region" description="Helical" evidence="2">
    <location>
        <begin position="291"/>
        <end position="313"/>
    </location>
</feature>
<proteinExistence type="predicted"/>
<protein>
    <submittedName>
        <fullName evidence="3">Uncharacterized protein</fullName>
    </submittedName>
</protein>
<reference evidence="3" key="1">
    <citation type="submission" date="2021-01" db="EMBL/GenBank/DDBJ databases">
        <authorList>
            <person name="Corre E."/>
            <person name="Pelletier E."/>
            <person name="Niang G."/>
            <person name="Scheremetjew M."/>
            <person name="Finn R."/>
            <person name="Kale V."/>
            <person name="Holt S."/>
            <person name="Cochrane G."/>
            <person name="Meng A."/>
            <person name="Brown T."/>
            <person name="Cohen L."/>
        </authorList>
    </citation>
    <scope>NUCLEOTIDE SEQUENCE</scope>
    <source>
        <strain evidence="3">CCAP 955/1</strain>
    </source>
</reference>
<accession>A0A7S3M5U6</accession>
<feature type="transmembrane region" description="Helical" evidence="2">
    <location>
        <begin position="44"/>
        <end position="63"/>
    </location>
</feature>
<name>A0A7S3M5U6_9STRA</name>
<feature type="region of interest" description="Disordered" evidence="1">
    <location>
        <begin position="359"/>
        <end position="416"/>
    </location>
</feature>
<keyword evidence="2" id="KW-1133">Transmembrane helix</keyword>
<organism evidence="3">
    <name type="scientific">Spumella elongata</name>
    <dbReference type="NCBI Taxonomy" id="89044"/>
    <lineage>
        <taxon>Eukaryota</taxon>
        <taxon>Sar</taxon>
        <taxon>Stramenopiles</taxon>
        <taxon>Ochrophyta</taxon>
        <taxon>Chrysophyceae</taxon>
        <taxon>Chromulinales</taxon>
        <taxon>Chromulinaceae</taxon>
        <taxon>Spumella</taxon>
    </lineage>
</organism>
<dbReference type="EMBL" id="HBIC01022979">
    <property type="protein sequence ID" value="CAE0282620.1"/>
    <property type="molecule type" value="Transcribed_RNA"/>
</dbReference>
<evidence type="ECO:0000256" key="1">
    <source>
        <dbReference type="SAM" id="MobiDB-lite"/>
    </source>
</evidence>
<feature type="transmembrane region" description="Helical" evidence="2">
    <location>
        <begin position="75"/>
        <end position="95"/>
    </location>
</feature>
<feature type="transmembrane region" description="Helical" evidence="2">
    <location>
        <begin position="140"/>
        <end position="160"/>
    </location>
</feature>
<feature type="transmembrane region" description="Helical" evidence="2">
    <location>
        <begin position="215"/>
        <end position="236"/>
    </location>
</feature>
<feature type="transmembrane region" description="Helical" evidence="2">
    <location>
        <begin position="101"/>
        <end position="119"/>
    </location>
</feature>
<keyword evidence="2" id="KW-0812">Transmembrane</keyword>
<evidence type="ECO:0000313" key="3">
    <source>
        <dbReference type="EMBL" id="CAE0282620.1"/>
    </source>
</evidence>
<sequence>MDPFSNEDEEELIDPQDKTWVFHTKSETVIRRKTVAGFSAPVSLRWFISVVGTEYCHTYFWIAKDLAWMQGHRDFSIFFGLCALGWSLMVLYHALRTVNWHEIWNFIALFLWLFANFIWMRGEAHDHEYPEEAPIAIESTDISALILSVAFVWLFVYYVVLLPLNVIHSSKASLLEYDDGQMRPRCVMFKNFRQYENVHMLFWISKDLAWNRNSLFWWLICLFPTLFISADLLVIALTSNSADYTLDVVHFGVTLLWVIANSVWGFGDFFIEKYNEPLGIWDNSEETLMTARWYAAWILFFNVCIVFLMYGLWLTLTLTGRLVQNNDGAELLAHKHSMTGLNLSAGNGLLTYENDNISGTNNTNNNSNKYYNSSVTQRNVPGNGNNTNNTANGSNYTVNTSQNNSNNGSPGNSNVQISGLHATTSYNGFAMGVELSELEPVV</sequence>
<gene>
    <name evidence="3" type="ORF">SELO1098_LOCUS11454</name>
</gene>